<evidence type="ECO:0000313" key="2">
    <source>
        <dbReference type="Proteomes" id="UP000814140"/>
    </source>
</evidence>
<sequence>MPGNLLPSYPPLMSRITASVWKTFSWKDVQEDLAILRRYHTVFIVDETLGFWEGEWNQAINALATLIDEVARYNSDGSDVHFVHNQVTLSGVKSGGDVRKPAENVKRGFPQVEASTSLASSLHDMLKPYMNNLKKMRQDQTQEKVICKPVNYIIITNGSFKDQELNTRLRETICATARELEEGGYPFAQVGIQFLVVGLGTLLHEHFLEELDRGLKPICGRDIVDYTHYRIDGNNLTYGDRVKILLGAINKRVDAQYEHRKKGETYLFQK</sequence>
<accession>A0ACB8TJC4</accession>
<reference evidence="1" key="2">
    <citation type="journal article" date="2022" name="New Phytol.">
        <title>Evolutionary transition to the ectomycorrhizal habit in the genomes of a hyperdiverse lineage of mushroom-forming fungi.</title>
        <authorList>
            <person name="Looney B."/>
            <person name="Miyauchi S."/>
            <person name="Morin E."/>
            <person name="Drula E."/>
            <person name="Courty P.E."/>
            <person name="Kohler A."/>
            <person name="Kuo A."/>
            <person name="LaButti K."/>
            <person name="Pangilinan J."/>
            <person name="Lipzen A."/>
            <person name="Riley R."/>
            <person name="Andreopoulos W."/>
            <person name="He G."/>
            <person name="Johnson J."/>
            <person name="Nolan M."/>
            <person name="Tritt A."/>
            <person name="Barry K.W."/>
            <person name="Grigoriev I.V."/>
            <person name="Nagy L.G."/>
            <person name="Hibbett D."/>
            <person name="Henrissat B."/>
            <person name="Matheny P.B."/>
            <person name="Labbe J."/>
            <person name="Martin F.M."/>
        </authorList>
    </citation>
    <scope>NUCLEOTIDE SEQUENCE</scope>
    <source>
        <strain evidence="1">HHB10654</strain>
    </source>
</reference>
<dbReference type="Proteomes" id="UP000814140">
    <property type="component" value="Unassembled WGS sequence"/>
</dbReference>
<organism evidence="1 2">
    <name type="scientific">Artomyces pyxidatus</name>
    <dbReference type="NCBI Taxonomy" id="48021"/>
    <lineage>
        <taxon>Eukaryota</taxon>
        <taxon>Fungi</taxon>
        <taxon>Dikarya</taxon>
        <taxon>Basidiomycota</taxon>
        <taxon>Agaricomycotina</taxon>
        <taxon>Agaricomycetes</taxon>
        <taxon>Russulales</taxon>
        <taxon>Auriscalpiaceae</taxon>
        <taxon>Artomyces</taxon>
    </lineage>
</organism>
<gene>
    <name evidence="1" type="ORF">BV25DRAFT_6148</name>
</gene>
<protein>
    <submittedName>
        <fullName evidence="1">Uncharacterized protein</fullName>
    </submittedName>
</protein>
<keyword evidence="2" id="KW-1185">Reference proteome</keyword>
<name>A0ACB8TJC4_9AGAM</name>
<evidence type="ECO:0000313" key="1">
    <source>
        <dbReference type="EMBL" id="KAI0068537.1"/>
    </source>
</evidence>
<proteinExistence type="predicted"/>
<comment type="caution">
    <text evidence="1">The sequence shown here is derived from an EMBL/GenBank/DDBJ whole genome shotgun (WGS) entry which is preliminary data.</text>
</comment>
<dbReference type="EMBL" id="MU277187">
    <property type="protein sequence ID" value="KAI0068537.1"/>
    <property type="molecule type" value="Genomic_DNA"/>
</dbReference>
<reference evidence="1" key="1">
    <citation type="submission" date="2021-03" db="EMBL/GenBank/DDBJ databases">
        <authorList>
            <consortium name="DOE Joint Genome Institute"/>
            <person name="Ahrendt S."/>
            <person name="Looney B.P."/>
            <person name="Miyauchi S."/>
            <person name="Morin E."/>
            <person name="Drula E."/>
            <person name="Courty P.E."/>
            <person name="Chicoki N."/>
            <person name="Fauchery L."/>
            <person name="Kohler A."/>
            <person name="Kuo A."/>
            <person name="Labutti K."/>
            <person name="Pangilinan J."/>
            <person name="Lipzen A."/>
            <person name="Riley R."/>
            <person name="Andreopoulos W."/>
            <person name="He G."/>
            <person name="Johnson J."/>
            <person name="Barry K.W."/>
            <person name="Grigoriev I.V."/>
            <person name="Nagy L."/>
            <person name="Hibbett D."/>
            <person name="Henrissat B."/>
            <person name="Matheny P.B."/>
            <person name="Labbe J."/>
            <person name="Martin F."/>
        </authorList>
    </citation>
    <scope>NUCLEOTIDE SEQUENCE</scope>
    <source>
        <strain evidence="1">HHB10654</strain>
    </source>
</reference>